<evidence type="ECO:0000256" key="1">
    <source>
        <dbReference type="SAM" id="SignalP"/>
    </source>
</evidence>
<evidence type="ECO:0000259" key="2">
    <source>
        <dbReference type="Pfam" id="PF25564"/>
    </source>
</evidence>
<comment type="caution">
    <text evidence="3">The sequence shown here is derived from an EMBL/GenBank/DDBJ whole genome shotgun (WGS) entry which is preliminary data.</text>
</comment>
<reference evidence="3" key="1">
    <citation type="submission" date="2022-08" db="EMBL/GenBank/DDBJ databases">
        <authorList>
            <person name="Tistechok S."/>
            <person name="Samborskyy M."/>
            <person name="Roman I."/>
        </authorList>
    </citation>
    <scope>NUCLEOTIDE SEQUENCE</scope>
    <source>
        <strain evidence="3">DSM 103496</strain>
    </source>
</reference>
<gene>
    <name evidence="3" type="ORF">NZH93_24290</name>
</gene>
<dbReference type="AlphaFoldDB" id="A0A9X2VNL0"/>
<name>A0A9X2VNL0_9PSEU</name>
<dbReference type="NCBIfam" id="NF040603">
    <property type="entry name" value="choice_anch_P"/>
    <property type="match status" value="1"/>
</dbReference>
<dbReference type="InterPro" id="IPR057693">
    <property type="entry name" value="DUF7933"/>
</dbReference>
<feature type="chain" id="PRO_5040955167" description="DUF7933 domain-containing protein" evidence="1">
    <location>
        <begin position="29"/>
        <end position="549"/>
    </location>
</feature>
<dbReference type="RefSeq" id="WP_259625488.1">
    <property type="nucleotide sequence ID" value="NZ_JANYMP010000012.1"/>
</dbReference>
<proteinExistence type="predicted"/>
<protein>
    <recommendedName>
        <fullName evidence="2">DUF7933 domain-containing protein</fullName>
    </recommendedName>
</protein>
<keyword evidence="1" id="KW-0732">Signal</keyword>
<feature type="signal peptide" evidence="1">
    <location>
        <begin position="1"/>
        <end position="28"/>
    </location>
</feature>
<sequence length="549" mass="55616">MGRNLIRTAVAALLVAAGLTTVPSTAQAVPGTPQAPVVVFTEDFENGQGAVPVLLPQYVNALGQGYTADPAWLANCNGVVVSLQQPTSTPPDHLCDTAWGRVRPMAGDLAQWAGTDPATNHAIGAYTQGDPGPNKVQFETTQPIPLQATNRFLAFSVDAGEQNCFAEHALLAFSLLDGTTEVPAFTTPIEACVDYAQYVNGTAVGTFTSDKPILFSGDDVGIRLRNLQGSGNGNDAVFDNIRVLDVTPQLDQTFSPAQAEINTPASLTYTITNTTELAVKEGWSFFGTFPGGVTATAAPTTTCADAIATAAPGATAVSVEGTLAAGQTSCTVTVPVTATRAGTYTACAANVTQHAGLNLPGCTSITFTPPPYRFDAHAHGGAVSGPLVTVPPLAPSDLTCTATPGSDGEVLATANLGALGSLGVITTDASGTVDGDGLRTSSARAKTAGISLLGGLVTADAVEAKASATDDLAGVVTATGSTTVANLRVAGVTIANPTVNQTVTIPFVATVVVNERVPHPGGITVNALHVTLLTGTDVVISHARVTLGC</sequence>
<dbReference type="Proteomes" id="UP001141259">
    <property type="component" value="Unassembled WGS sequence"/>
</dbReference>
<feature type="domain" description="DUF7933" evidence="2">
    <location>
        <begin position="248"/>
        <end position="358"/>
    </location>
</feature>
<organism evidence="3 4">
    <name type="scientific">Umezawaea endophytica</name>
    <dbReference type="NCBI Taxonomy" id="1654476"/>
    <lineage>
        <taxon>Bacteria</taxon>
        <taxon>Bacillati</taxon>
        <taxon>Actinomycetota</taxon>
        <taxon>Actinomycetes</taxon>
        <taxon>Pseudonocardiales</taxon>
        <taxon>Pseudonocardiaceae</taxon>
        <taxon>Umezawaea</taxon>
    </lineage>
</organism>
<dbReference type="EMBL" id="JANYMP010000012">
    <property type="protein sequence ID" value="MCS7479988.1"/>
    <property type="molecule type" value="Genomic_DNA"/>
</dbReference>
<evidence type="ECO:0000313" key="3">
    <source>
        <dbReference type="EMBL" id="MCS7479988.1"/>
    </source>
</evidence>
<accession>A0A9X2VNL0</accession>
<keyword evidence="4" id="KW-1185">Reference proteome</keyword>
<evidence type="ECO:0000313" key="4">
    <source>
        <dbReference type="Proteomes" id="UP001141259"/>
    </source>
</evidence>
<dbReference type="Pfam" id="PF25564">
    <property type="entry name" value="DUF7933"/>
    <property type="match status" value="1"/>
</dbReference>